<sequence length="213" mass="23982">MRPTTVLATLPFLVAATEFGRDGSTQEILSDAQKQQYSLFNLTTHVTAGDTKFSGRQITTLGFTVASTAFPYTPPAHCATESWFYLNDTALYDFSGNWWGLKKPGQDNSDQSFGKERYGLVREIEPDAEEGFHIIKAKQEDEWKLVVVYHGEQDFETFTLCGLPQEKEGSFCGKLSMTDLLGWRSSETERIEERCADVELVVDFIGVNFTTED</sequence>
<reference evidence="2" key="1">
    <citation type="journal article" date="2020" name="Stud. Mycol.">
        <title>101 Dothideomycetes genomes: a test case for predicting lifestyles and emergence of pathogens.</title>
        <authorList>
            <person name="Haridas S."/>
            <person name="Albert R."/>
            <person name="Binder M."/>
            <person name="Bloem J."/>
            <person name="Labutti K."/>
            <person name="Salamov A."/>
            <person name="Andreopoulos B."/>
            <person name="Baker S."/>
            <person name="Barry K."/>
            <person name="Bills G."/>
            <person name="Bluhm B."/>
            <person name="Cannon C."/>
            <person name="Castanera R."/>
            <person name="Culley D."/>
            <person name="Daum C."/>
            <person name="Ezra D."/>
            <person name="Gonzalez J."/>
            <person name="Henrissat B."/>
            <person name="Kuo A."/>
            <person name="Liang C."/>
            <person name="Lipzen A."/>
            <person name="Lutzoni F."/>
            <person name="Magnuson J."/>
            <person name="Mondo S."/>
            <person name="Nolan M."/>
            <person name="Ohm R."/>
            <person name="Pangilinan J."/>
            <person name="Park H.-J."/>
            <person name="Ramirez L."/>
            <person name="Alfaro M."/>
            <person name="Sun H."/>
            <person name="Tritt A."/>
            <person name="Yoshinaga Y."/>
            <person name="Zwiers L.-H."/>
            <person name="Turgeon B."/>
            <person name="Goodwin S."/>
            <person name="Spatafora J."/>
            <person name="Crous P."/>
            <person name="Grigoriev I."/>
        </authorList>
    </citation>
    <scope>NUCLEOTIDE SEQUENCE</scope>
    <source>
        <strain evidence="2">Tuck. ex Michener</strain>
    </source>
</reference>
<keyword evidence="3" id="KW-1185">Reference proteome</keyword>
<accession>A0A6A6GZ08</accession>
<dbReference type="EMBL" id="ML991835">
    <property type="protein sequence ID" value="KAF2230798.1"/>
    <property type="molecule type" value="Genomic_DNA"/>
</dbReference>
<evidence type="ECO:0000313" key="2">
    <source>
        <dbReference type="EMBL" id="KAF2230798.1"/>
    </source>
</evidence>
<keyword evidence="1" id="KW-0732">Signal</keyword>
<organism evidence="2 3">
    <name type="scientific">Viridothelium virens</name>
    <name type="common">Speckled blister lichen</name>
    <name type="synonym">Trypethelium virens</name>
    <dbReference type="NCBI Taxonomy" id="1048519"/>
    <lineage>
        <taxon>Eukaryota</taxon>
        <taxon>Fungi</taxon>
        <taxon>Dikarya</taxon>
        <taxon>Ascomycota</taxon>
        <taxon>Pezizomycotina</taxon>
        <taxon>Dothideomycetes</taxon>
        <taxon>Dothideomycetes incertae sedis</taxon>
        <taxon>Trypetheliales</taxon>
        <taxon>Trypetheliaceae</taxon>
        <taxon>Viridothelium</taxon>
    </lineage>
</organism>
<feature type="signal peptide" evidence="1">
    <location>
        <begin position="1"/>
        <end position="16"/>
    </location>
</feature>
<evidence type="ECO:0000313" key="3">
    <source>
        <dbReference type="Proteomes" id="UP000800092"/>
    </source>
</evidence>
<dbReference type="AlphaFoldDB" id="A0A6A6GZ08"/>
<proteinExistence type="predicted"/>
<evidence type="ECO:0000256" key="1">
    <source>
        <dbReference type="SAM" id="SignalP"/>
    </source>
</evidence>
<name>A0A6A6GZ08_VIRVR</name>
<gene>
    <name evidence="2" type="ORF">EV356DRAFT_536028</name>
</gene>
<feature type="chain" id="PRO_5025465307" evidence="1">
    <location>
        <begin position="17"/>
        <end position="213"/>
    </location>
</feature>
<protein>
    <submittedName>
        <fullName evidence="2">Uncharacterized protein</fullName>
    </submittedName>
</protein>
<dbReference type="Proteomes" id="UP000800092">
    <property type="component" value="Unassembled WGS sequence"/>
</dbReference>